<evidence type="ECO:0000313" key="9">
    <source>
        <dbReference type="EMBL" id="MFC0525342.1"/>
    </source>
</evidence>
<dbReference type="InterPro" id="IPR035906">
    <property type="entry name" value="MetI-like_sf"/>
</dbReference>
<feature type="transmembrane region" description="Helical" evidence="7">
    <location>
        <begin position="170"/>
        <end position="188"/>
    </location>
</feature>
<evidence type="ECO:0000256" key="5">
    <source>
        <dbReference type="ARBA" id="ARBA00022989"/>
    </source>
</evidence>
<dbReference type="RefSeq" id="WP_377350500.1">
    <property type="nucleotide sequence ID" value="NZ_JBHLTP010000013.1"/>
</dbReference>
<sequence length="329" mass="36593">MVRYIIKRFLLMIFTIFIIASITFFLMHAIPGSPFNEERGSNETVQANLEKHYHLDEPLFVQYLIYMKSVATFDFGPSIKQPTETVNDLLGRGFPISFELGMITIVVAIISGILLGVFAALKHNGIIDYLAMTVAVLGISIPNFVLATFFIQSFAVYLEILPAATWKSPMHMILPTLALATGPMAIIARLTRSSMVETLTQDYIKTARAKGLHPWKIVIKHALKNALLPVVTILGTLLAGILTGTFVIEKIFAIPGMGKYFVESINQRDYPVIMGTTVFYSAFLIGMLFLVDIAYGILDPRIKLHNDTKRKGGRFRASTKDEGVEEPSL</sequence>
<keyword evidence="3" id="KW-1003">Cell membrane</keyword>
<reference evidence="9 10" key="1">
    <citation type="submission" date="2024-09" db="EMBL/GenBank/DDBJ databases">
        <authorList>
            <person name="Sun Q."/>
            <person name="Mori K."/>
        </authorList>
    </citation>
    <scope>NUCLEOTIDE SEQUENCE [LARGE SCALE GENOMIC DNA]</scope>
    <source>
        <strain evidence="9 10">NCAIM B.02529</strain>
    </source>
</reference>
<evidence type="ECO:0000256" key="1">
    <source>
        <dbReference type="ARBA" id="ARBA00004651"/>
    </source>
</evidence>
<dbReference type="Pfam" id="PF19300">
    <property type="entry name" value="BPD_transp_1_N"/>
    <property type="match status" value="1"/>
</dbReference>
<keyword evidence="4 7" id="KW-0812">Transmembrane</keyword>
<accession>A0ABV6LSF3</accession>
<dbReference type="PANTHER" id="PTHR30465">
    <property type="entry name" value="INNER MEMBRANE ABC TRANSPORTER"/>
    <property type="match status" value="1"/>
</dbReference>
<dbReference type="CDD" id="cd06261">
    <property type="entry name" value="TM_PBP2"/>
    <property type="match status" value="1"/>
</dbReference>
<feature type="domain" description="ABC transmembrane type-1" evidence="8">
    <location>
        <begin position="94"/>
        <end position="291"/>
    </location>
</feature>
<evidence type="ECO:0000256" key="3">
    <source>
        <dbReference type="ARBA" id="ARBA00022475"/>
    </source>
</evidence>
<feature type="transmembrane region" description="Helical" evidence="7">
    <location>
        <begin position="278"/>
        <end position="298"/>
    </location>
</feature>
<proteinExistence type="inferred from homology"/>
<comment type="subcellular location">
    <subcellularLocation>
        <location evidence="1 7">Cell membrane</location>
        <topology evidence="1 7">Multi-pass membrane protein</topology>
    </subcellularLocation>
</comment>
<dbReference type="Pfam" id="PF00528">
    <property type="entry name" value="BPD_transp_1"/>
    <property type="match status" value="1"/>
</dbReference>
<comment type="similarity">
    <text evidence="7">Belongs to the binding-protein-dependent transport system permease family.</text>
</comment>
<evidence type="ECO:0000256" key="2">
    <source>
        <dbReference type="ARBA" id="ARBA00022448"/>
    </source>
</evidence>
<comment type="caution">
    <text evidence="9">The sequence shown here is derived from an EMBL/GenBank/DDBJ whole genome shotgun (WGS) entry which is preliminary data.</text>
</comment>
<name>A0ABV6LSF3_9BACI</name>
<evidence type="ECO:0000256" key="7">
    <source>
        <dbReference type="RuleBase" id="RU363032"/>
    </source>
</evidence>
<dbReference type="PANTHER" id="PTHR30465:SF93">
    <property type="entry name" value="OLIGOPEPTIDE TRANSPORT SYSTEM PERMEASE PROTEIN OPPB"/>
    <property type="match status" value="1"/>
</dbReference>
<feature type="transmembrane region" description="Helical" evidence="7">
    <location>
        <begin position="226"/>
        <end position="248"/>
    </location>
</feature>
<dbReference type="InterPro" id="IPR000515">
    <property type="entry name" value="MetI-like"/>
</dbReference>
<feature type="transmembrane region" description="Helical" evidence="7">
    <location>
        <begin position="133"/>
        <end position="158"/>
    </location>
</feature>
<feature type="transmembrane region" description="Helical" evidence="7">
    <location>
        <begin position="100"/>
        <end position="121"/>
    </location>
</feature>
<dbReference type="Proteomes" id="UP001589836">
    <property type="component" value="Unassembled WGS sequence"/>
</dbReference>
<dbReference type="SUPFAM" id="SSF161098">
    <property type="entry name" value="MetI-like"/>
    <property type="match status" value="1"/>
</dbReference>
<protein>
    <submittedName>
        <fullName evidence="9">ABC transporter permease</fullName>
    </submittedName>
</protein>
<dbReference type="InterPro" id="IPR045621">
    <property type="entry name" value="BPD_transp_1_N"/>
</dbReference>
<evidence type="ECO:0000256" key="6">
    <source>
        <dbReference type="ARBA" id="ARBA00023136"/>
    </source>
</evidence>
<keyword evidence="2 7" id="KW-0813">Transport</keyword>
<organism evidence="9 10">
    <name type="scientific">Pontibacillus salicampi</name>
    <dbReference type="NCBI Taxonomy" id="1449801"/>
    <lineage>
        <taxon>Bacteria</taxon>
        <taxon>Bacillati</taxon>
        <taxon>Bacillota</taxon>
        <taxon>Bacilli</taxon>
        <taxon>Bacillales</taxon>
        <taxon>Bacillaceae</taxon>
        <taxon>Pontibacillus</taxon>
    </lineage>
</organism>
<feature type="transmembrane region" description="Helical" evidence="7">
    <location>
        <begin position="9"/>
        <end position="30"/>
    </location>
</feature>
<dbReference type="PROSITE" id="PS50928">
    <property type="entry name" value="ABC_TM1"/>
    <property type="match status" value="1"/>
</dbReference>
<dbReference type="Gene3D" id="1.10.3720.10">
    <property type="entry name" value="MetI-like"/>
    <property type="match status" value="1"/>
</dbReference>
<gene>
    <name evidence="9" type="ORF">ACFFGV_17300</name>
</gene>
<keyword evidence="10" id="KW-1185">Reference proteome</keyword>
<dbReference type="EMBL" id="JBHLTP010000013">
    <property type="protein sequence ID" value="MFC0525342.1"/>
    <property type="molecule type" value="Genomic_DNA"/>
</dbReference>
<evidence type="ECO:0000313" key="10">
    <source>
        <dbReference type="Proteomes" id="UP001589836"/>
    </source>
</evidence>
<keyword evidence="6 7" id="KW-0472">Membrane</keyword>
<evidence type="ECO:0000256" key="4">
    <source>
        <dbReference type="ARBA" id="ARBA00022692"/>
    </source>
</evidence>
<keyword evidence="5 7" id="KW-1133">Transmembrane helix</keyword>
<evidence type="ECO:0000259" key="8">
    <source>
        <dbReference type="PROSITE" id="PS50928"/>
    </source>
</evidence>